<protein>
    <recommendedName>
        <fullName evidence="1">DUF4143 domain-containing protein</fullName>
    </recommendedName>
</protein>
<organism evidence="2">
    <name type="scientific">marine sediment metagenome</name>
    <dbReference type="NCBI Taxonomy" id="412755"/>
    <lineage>
        <taxon>unclassified sequences</taxon>
        <taxon>metagenomes</taxon>
        <taxon>ecological metagenomes</taxon>
    </lineage>
</organism>
<dbReference type="EMBL" id="BARS01035863">
    <property type="protein sequence ID" value="GAG23372.1"/>
    <property type="molecule type" value="Genomic_DNA"/>
</dbReference>
<comment type="caution">
    <text evidence="2">The sequence shown here is derived from an EMBL/GenBank/DDBJ whole genome shotgun (WGS) entry which is preliminary data.</text>
</comment>
<evidence type="ECO:0000259" key="1">
    <source>
        <dbReference type="Pfam" id="PF13635"/>
    </source>
</evidence>
<name>X0WJG5_9ZZZZ</name>
<sequence>IKNALNLLCKARICHKVHVTTGNGMPLEASIKKNIFKVILLDIGLVSASMGLTVAETIKFDKLSLINKGELAEQLVGQLLRILFPKFLDPKLYYWIREKAGSEAEIDYLIQHNTEIIPIEVKSGSTGRLRSLHAFMKLRNLTKAIRVNADLPSITEVKTKDHTSQLINYQLLSIPLYLVEQIYRLIDTL</sequence>
<proteinExistence type="predicted"/>
<dbReference type="Pfam" id="PF13635">
    <property type="entry name" value="DUF4143"/>
    <property type="match status" value="1"/>
</dbReference>
<reference evidence="2" key="1">
    <citation type="journal article" date="2014" name="Front. Microbiol.">
        <title>High frequency of phylogenetically diverse reductive dehalogenase-homologous genes in deep subseafloor sedimentary metagenomes.</title>
        <authorList>
            <person name="Kawai M."/>
            <person name="Futagami T."/>
            <person name="Toyoda A."/>
            <person name="Takaki Y."/>
            <person name="Nishi S."/>
            <person name="Hori S."/>
            <person name="Arai W."/>
            <person name="Tsubouchi T."/>
            <person name="Morono Y."/>
            <person name="Uchiyama I."/>
            <person name="Ito T."/>
            <person name="Fujiyama A."/>
            <person name="Inagaki F."/>
            <person name="Takami H."/>
        </authorList>
    </citation>
    <scope>NUCLEOTIDE SEQUENCE</scope>
    <source>
        <strain evidence="2">Expedition CK06-06</strain>
    </source>
</reference>
<gene>
    <name evidence="2" type="ORF">S01H1_55200</name>
</gene>
<feature type="non-terminal residue" evidence="2">
    <location>
        <position position="1"/>
    </location>
</feature>
<dbReference type="AlphaFoldDB" id="X0WJG5"/>
<dbReference type="InterPro" id="IPR025420">
    <property type="entry name" value="DUF4143"/>
</dbReference>
<accession>X0WJG5</accession>
<feature type="domain" description="DUF4143" evidence="1">
    <location>
        <begin position="6"/>
        <end position="124"/>
    </location>
</feature>
<evidence type="ECO:0000313" key="2">
    <source>
        <dbReference type="EMBL" id="GAG23372.1"/>
    </source>
</evidence>